<dbReference type="PANTHER" id="PTHR43477:SF1">
    <property type="entry name" value="DIHYDROANTICAPSIN 7-DEHYDROGENASE"/>
    <property type="match status" value="1"/>
</dbReference>
<dbReference type="InterPro" id="IPR002347">
    <property type="entry name" value="SDR_fam"/>
</dbReference>
<dbReference type="RefSeq" id="WP_105998010.1">
    <property type="nucleotide sequence ID" value="NZ_CM009578.1"/>
</dbReference>
<dbReference type="OrthoDB" id="9809287at2"/>
<dbReference type="Pfam" id="PF00106">
    <property type="entry name" value="adh_short"/>
    <property type="match status" value="1"/>
</dbReference>
<organism evidence="3 4">
    <name type="scientific">Sphingopyxis lindanitolerans</name>
    <dbReference type="NCBI Taxonomy" id="2054227"/>
    <lineage>
        <taxon>Bacteria</taxon>
        <taxon>Pseudomonadati</taxon>
        <taxon>Pseudomonadota</taxon>
        <taxon>Alphaproteobacteria</taxon>
        <taxon>Sphingomonadales</taxon>
        <taxon>Sphingomonadaceae</taxon>
        <taxon>Sphingopyxis</taxon>
    </lineage>
</organism>
<dbReference type="Gene3D" id="3.40.50.720">
    <property type="entry name" value="NAD(P)-binding Rossmann-like Domain"/>
    <property type="match status" value="1"/>
</dbReference>
<evidence type="ECO:0000313" key="3">
    <source>
        <dbReference type="EMBL" id="PQM27748.1"/>
    </source>
</evidence>
<dbReference type="InterPro" id="IPR051122">
    <property type="entry name" value="SDR_DHRS6-like"/>
</dbReference>
<evidence type="ECO:0000313" key="4">
    <source>
        <dbReference type="Proteomes" id="UP000238954"/>
    </source>
</evidence>
<dbReference type="PANTHER" id="PTHR43477">
    <property type="entry name" value="DIHYDROANTICAPSIN 7-DEHYDROGENASE"/>
    <property type="match status" value="1"/>
</dbReference>
<sequence length="276" mass="29005">MSNGAWSYEGKRVAIAGCHSGMGLVVAETLVELGAEVHGVDIRPCPAAIASFHTVDLTDWRAIDAAVAAIGGEIDALFNCAGLPQTFPARDVVRVNFMGLRHWTEQWLPRMKAGSAVATISSLAGMGYLQNIPQLREVIALDSEAALLDWIDAHPAEIADGYGYSKQLLNAWTQIMAVEYAPAGIRFNATMPSPTQTPMISAFEEVAGAALLDAYCAPTFRRSTAAEQALPMVFLNSDAAAFVSGVCLPVDGGFHGGVFSGSIDVAALMAKAMGGS</sequence>
<accession>A0A2S8B5X7</accession>
<reference evidence="4" key="1">
    <citation type="submission" date="2017-11" db="EMBL/GenBank/DDBJ databases">
        <title>The complete genome sequence of Sphingopyxis pomeranensis sp. nov. strain WS5A3p.</title>
        <authorList>
            <person name="Kaminski M.A."/>
        </authorList>
    </citation>
    <scope>NUCLEOTIDE SEQUENCE [LARGE SCALE GENOMIC DNA]</scope>
    <source>
        <strain evidence="4">WS5A3p</strain>
    </source>
</reference>
<evidence type="ECO:0000256" key="2">
    <source>
        <dbReference type="ARBA" id="ARBA00023002"/>
    </source>
</evidence>
<dbReference type="SUPFAM" id="SSF51735">
    <property type="entry name" value="NAD(P)-binding Rossmann-fold domains"/>
    <property type="match status" value="1"/>
</dbReference>
<dbReference type="InterPro" id="IPR036291">
    <property type="entry name" value="NAD(P)-bd_dom_sf"/>
</dbReference>
<dbReference type="NCBIfam" id="NF009092">
    <property type="entry name" value="PRK12428.1"/>
    <property type="match status" value="1"/>
</dbReference>
<gene>
    <name evidence="3" type="ORF">CVO77_04060</name>
</gene>
<comment type="similarity">
    <text evidence="1">Belongs to the short-chain dehydrogenases/reductases (SDR) family.</text>
</comment>
<keyword evidence="2" id="KW-0560">Oxidoreductase</keyword>
<protein>
    <submittedName>
        <fullName evidence="3">3-alpha-hydroxysteroid dehydrogenase</fullName>
    </submittedName>
</protein>
<dbReference type="Pfam" id="PF13561">
    <property type="entry name" value="adh_short_C2"/>
    <property type="match status" value="1"/>
</dbReference>
<dbReference type="Proteomes" id="UP000238954">
    <property type="component" value="Chromosome"/>
</dbReference>
<dbReference type="EMBL" id="PHFW01000002">
    <property type="protein sequence ID" value="PQM27748.1"/>
    <property type="molecule type" value="Genomic_DNA"/>
</dbReference>
<proteinExistence type="inferred from homology"/>
<keyword evidence="4" id="KW-1185">Reference proteome</keyword>
<dbReference type="PRINTS" id="PR00081">
    <property type="entry name" value="GDHRDH"/>
</dbReference>
<name>A0A2S8B5X7_9SPHN</name>
<dbReference type="GO" id="GO:0016491">
    <property type="term" value="F:oxidoreductase activity"/>
    <property type="evidence" value="ECO:0007669"/>
    <property type="project" value="UniProtKB-KW"/>
</dbReference>
<comment type="caution">
    <text evidence="3">The sequence shown here is derived from an EMBL/GenBank/DDBJ whole genome shotgun (WGS) entry which is preliminary data.</text>
</comment>
<evidence type="ECO:0000256" key="1">
    <source>
        <dbReference type="ARBA" id="ARBA00006484"/>
    </source>
</evidence>
<dbReference type="AlphaFoldDB" id="A0A2S8B5X7"/>